<dbReference type="Proteomes" id="UP000266841">
    <property type="component" value="Unassembled WGS sequence"/>
</dbReference>
<reference evidence="2 3" key="1">
    <citation type="journal article" date="2012" name="Genome Biol.">
        <title>Genome and low-iron response of an oceanic diatom adapted to chronic iron limitation.</title>
        <authorList>
            <person name="Lommer M."/>
            <person name="Specht M."/>
            <person name="Roy A.S."/>
            <person name="Kraemer L."/>
            <person name="Andreson R."/>
            <person name="Gutowska M.A."/>
            <person name="Wolf J."/>
            <person name="Bergner S.V."/>
            <person name="Schilhabel M.B."/>
            <person name="Klostermeier U.C."/>
            <person name="Beiko R.G."/>
            <person name="Rosenstiel P."/>
            <person name="Hippler M."/>
            <person name="Laroche J."/>
        </authorList>
    </citation>
    <scope>NUCLEOTIDE SEQUENCE [LARGE SCALE GENOMIC DNA]</scope>
    <source>
        <strain evidence="2 3">CCMP1005</strain>
    </source>
</reference>
<dbReference type="AlphaFoldDB" id="K0SKC9"/>
<proteinExistence type="predicted"/>
<comment type="caution">
    <text evidence="2">The sequence shown here is derived from an EMBL/GenBank/DDBJ whole genome shotgun (WGS) entry which is preliminary data.</text>
</comment>
<organism evidence="2 3">
    <name type="scientific">Thalassiosira oceanica</name>
    <name type="common">Marine diatom</name>
    <dbReference type="NCBI Taxonomy" id="159749"/>
    <lineage>
        <taxon>Eukaryota</taxon>
        <taxon>Sar</taxon>
        <taxon>Stramenopiles</taxon>
        <taxon>Ochrophyta</taxon>
        <taxon>Bacillariophyta</taxon>
        <taxon>Coscinodiscophyceae</taxon>
        <taxon>Thalassiosirophycidae</taxon>
        <taxon>Thalassiosirales</taxon>
        <taxon>Thalassiosiraceae</taxon>
        <taxon>Thalassiosira</taxon>
    </lineage>
</organism>
<dbReference type="EMBL" id="AGNL01015500">
    <property type="protein sequence ID" value="EJK65760.1"/>
    <property type="molecule type" value="Genomic_DNA"/>
</dbReference>
<gene>
    <name evidence="2" type="ORF">THAOC_13351</name>
</gene>
<name>K0SKC9_THAOC</name>
<evidence type="ECO:0000256" key="1">
    <source>
        <dbReference type="SAM" id="MobiDB-lite"/>
    </source>
</evidence>
<sequence>MQCNPPNPPNPPRLRRPDPSTPHCEVSEDSVLLDSGPLANLFPFQGPKPSVVASSGPRSFCASVLSVLLVQHGAAFSFLSHPVPIRTQHRGAPDFMDLCEAKVDTDWFMITNSYHHQGGLGMWI</sequence>
<feature type="compositionally biased region" description="Pro residues" evidence="1">
    <location>
        <begin position="1"/>
        <end position="12"/>
    </location>
</feature>
<evidence type="ECO:0000313" key="2">
    <source>
        <dbReference type="EMBL" id="EJK65760.1"/>
    </source>
</evidence>
<feature type="region of interest" description="Disordered" evidence="1">
    <location>
        <begin position="1"/>
        <end position="29"/>
    </location>
</feature>
<evidence type="ECO:0000313" key="3">
    <source>
        <dbReference type="Proteomes" id="UP000266841"/>
    </source>
</evidence>
<protein>
    <submittedName>
        <fullName evidence="2">Uncharacterized protein</fullName>
    </submittedName>
</protein>
<accession>K0SKC9</accession>
<keyword evidence="3" id="KW-1185">Reference proteome</keyword>